<dbReference type="Gene3D" id="3.30.1490.300">
    <property type="match status" value="1"/>
</dbReference>
<dbReference type="PANTHER" id="PTHR32432:SF3">
    <property type="entry name" value="ETHANOLAMINE UTILIZATION PROTEIN EUTJ"/>
    <property type="match status" value="1"/>
</dbReference>
<dbReference type="EMBL" id="CP034338">
    <property type="protein sequence ID" value="AZL71078.1"/>
    <property type="molecule type" value="Genomic_DNA"/>
</dbReference>
<dbReference type="AlphaFoldDB" id="A0A3Q8U4S0"/>
<sequence length="296" mass="31860">MLGRFGKGAGSLLGVEIAVDSIRMLQVRRHRGRCQVVGWVRETIVPPLRGPHLLDESERLLNALRQAHGRCATRQRQVALALPASQVICKVLRLPVGVSDPDAEAQLLDQADQLFPFPLDDLALDFQVLGLSAEHPGHADVLVAACRQSQIDPLEQLFAQAGLQVQAMEVDSIALRRAMPSLPVRTTALLQLERNEAVLHLLHDAVLPHRQQVLLASPEGWLEPVERLCTQGGVGEVVLVGGAADDQRASALTERLKVACRMAVGSDFSGLAKGREAKALDASMALAYGLALGGLH</sequence>
<gene>
    <name evidence="1" type="ORF">EJA05_26535</name>
</gene>
<organism evidence="1 2">
    <name type="scientific">Pseudomonas entomophila</name>
    <dbReference type="NCBI Taxonomy" id="312306"/>
    <lineage>
        <taxon>Bacteria</taxon>
        <taxon>Pseudomonadati</taxon>
        <taxon>Pseudomonadota</taxon>
        <taxon>Gammaproteobacteria</taxon>
        <taxon>Pseudomonadales</taxon>
        <taxon>Pseudomonadaceae</taxon>
        <taxon>Pseudomonas</taxon>
    </lineage>
</organism>
<evidence type="ECO:0000313" key="1">
    <source>
        <dbReference type="EMBL" id="AZL71078.1"/>
    </source>
</evidence>
<dbReference type="Proteomes" id="UP000268230">
    <property type="component" value="Chromosome"/>
</dbReference>
<dbReference type="InterPro" id="IPR050696">
    <property type="entry name" value="FtsA/MreB"/>
</dbReference>
<evidence type="ECO:0000313" key="2">
    <source>
        <dbReference type="Proteomes" id="UP000268230"/>
    </source>
</evidence>
<dbReference type="Pfam" id="PF11104">
    <property type="entry name" value="PilM_2"/>
    <property type="match status" value="1"/>
</dbReference>
<name>A0A3Q8U4S0_9PSED</name>
<dbReference type="InterPro" id="IPR043129">
    <property type="entry name" value="ATPase_NBD"/>
</dbReference>
<protein>
    <submittedName>
        <fullName evidence="1">Pilus assembly protein PilM</fullName>
    </submittedName>
</protein>
<dbReference type="InterPro" id="IPR005883">
    <property type="entry name" value="PilM"/>
</dbReference>
<reference evidence="1 2" key="1">
    <citation type="submission" date="2018-12" db="EMBL/GenBank/DDBJ databases">
        <authorList>
            <person name="Li S."/>
            <person name="Yang R."/>
            <person name="Chen G."/>
            <person name="Zou L."/>
            <person name="Zhang C."/>
            <person name="Chen Y."/>
            <person name="Liu Z."/>
            <person name="Li Y."/>
            <person name="Yan Y."/>
            <person name="Huang M."/>
            <person name="Chen T."/>
        </authorList>
    </citation>
    <scope>NUCLEOTIDE SEQUENCE [LARGE SCALE GENOMIC DNA]</scope>
    <source>
        <strain evidence="1 2">1257</strain>
    </source>
</reference>
<dbReference type="KEGG" id="pory:EJA05_26535"/>
<accession>A0A3Q8U4S0</accession>
<dbReference type="PANTHER" id="PTHR32432">
    <property type="entry name" value="CELL DIVISION PROTEIN FTSA-RELATED"/>
    <property type="match status" value="1"/>
</dbReference>
<dbReference type="OrthoDB" id="9773403at2"/>
<dbReference type="Gene3D" id="3.30.420.40">
    <property type="match status" value="2"/>
</dbReference>
<proteinExistence type="predicted"/>
<dbReference type="SUPFAM" id="SSF53067">
    <property type="entry name" value="Actin-like ATPase domain"/>
    <property type="match status" value="1"/>
</dbReference>